<evidence type="ECO:0000259" key="9">
    <source>
        <dbReference type="Pfam" id="PF08033"/>
    </source>
</evidence>
<keyword evidence="2" id="KW-0813">Transport</keyword>
<evidence type="ECO:0000313" key="11">
    <source>
        <dbReference type="Proteomes" id="UP000825935"/>
    </source>
</evidence>
<feature type="compositionally biased region" description="Low complexity" evidence="4">
    <location>
        <begin position="279"/>
        <end position="297"/>
    </location>
</feature>
<sequence length="1060" mass="115023">MASQNPSERPPYPLQGYPSFSASNLSPAMHNLNIGTTSQTLPPAGARPPSGGSFPVQNVQNRPSGPPPFIPNAPISTSAPFSSRPPMSTAVPPMMRPTSSPANSGFPSTASANGPPTMIPPGIRSSASIPTHQQAIPAARPTTSAAGAQMPNWPRSGYPANGPAYPGGSTPMIPGGSIRPSSQPPVMGASTAQPSHISPSTSMQSPWLTPQTQAPSHPGAVLPASASAGASFAAPTAWPTTQHQGFSAPPPVMRPQTLPGMPVQTGTPAQQPPMSQYLGQGFSQPGSPASSAAAGSSRIDPTQIPRPQSTLGLTTFDTRLHNQAAQPPSATSNFVARDTGNCSPRYMRCTLNQIPCSGDLLANSGMPLALMVQPLALPHPMEEPVQVVDFGESGPVRCVKCKGYINPFMKFIDQGRHFKCNFCGHTNDTPRDYHCNLGPDNRRRDADSRPELCRGTVEFVATKEFMVRPPMMPIFFFLVDVSMNAVATGATAAACSAVQRALGELNHIPRARVGIATFDNTLHFYSFNQAQQPTMLVVPDIHDVYAPLQSGLTVPILEFWEPLEQLLENIPSMFQGTIIADSALGAAMKGAALAIKSNGGKLIIFQSGFPSVGFAALTARDPDSRKGPPPGEKDLSKLLQPVDKTLKTLAIELAELQVSCDLFLTTQEYVDVASLAVVPATTGGQMYYYYPFSATSDSAKLYNDLRWNLTRPQGLEAVMRVRCSQGLQVQEYVGNFHRGTPTDVDLPAIDCDKSIMVTFKHDEKLQDNSESCFQCALLYTTMDGQRRIRVTTLSLTCTTVLNNVFRGADLDAQFTYFLKRAAQEAPTTPLAQLRDKMTNSCVNILFTYRKFCATASSAGQLILPEALKLLPLYTLALTKSIGLRSDVRTDDRCYWLARVMTISASLAIPTVYPRMFSIHDLSQKEVGEGNLPQSLHLSSENLENEGVFLLETGEDAFIYAGKGVSSETLFHLFGVQSVNEVQTNQFILQEFDNDESRKLNILINEIRKERCSYLRFRWCRRGDPLEFLFFSLLVEDKNALGLSYVEYLVHVHRQIQNKMT</sequence>
<dbReference type="Pfam" id="PF00626">
    <property type="entry name" value="Gelsolin"/>
    <property type="match status" value="1"/>
</dbReference>
<dbReference type="Pfam" id="PF04810">
    <property type="entry name" value="zf-Sec23_Sec24"/>
    <property type="match status" value="1"/>
</dbReference>
<evidence type="ECO:0000256" key="2">
    <source>
        <dbReference type="ARBA" id="ARBA00022448"/>
    </source>
</evidence>
<evidence type="ECO:0000259" key="8">
    <source>
        <dbReference type="Pfam" id="PF04815"/>
    </source>
</evidence>
<dbReference type="InterPro" id="IPR007123">
    <property type="entry name" value="Gelsolin-like_dom"/>
</dbReference>
<evidence type="ECO:0000256" key="1">
    <source>
        <dbReference type="ARBA" id="ARBA00008334"/>
    </source>
</evidence>
<dbReference type="SUPFAM" id="SSF82754">
    <property type="entry name" value="C-terminal, gelsolin-like domain of Sec23/24"/>
    <property type="match status" value="1"/>
</dbReference>
<dbReference type="AlphaFoldDB" id="A0A8T2T2A4"/>
<feature type="compositionally biased region" description="Polar residues" evidence="4">
    <location>
        <begin position="190"/>
        <end position="215"/>
    </location>
</feature>
<feature type="domain" description="Sec23/Sec24 beta-sandwich" evidence="9">
    <location>
        <begin position="714"/>
        <end position="798"/>
    </location>
</feature>
<dbReference type="InterPro" id="IPR006896">
    <property type="entry name" value="Sec23/24_trunk_dom"/>
</dbReference>
<dbReference type="SUPFAM" id="SSF53300">
    <property type="entry name" value="vWA-like"/>
    <property type="match status" value="1"/>
</dbReference>
<keyword evidence="3" id="KW-0653">Protein transport</keyword>
<reference evidence="10" key="1">
    <citation type="submission" date="2021-08" db="EMBL/GenBank/DDBJ databases">
        <title>WGS assembly of Ceratopteris richardii.</title>
        <authorList>
            <person name="Marchant D.B."/>
            <person name="Chen G."/>
            <person name="Jenkins J."/>
            <person name="Shu S."/>
            <person name="Leebens-Mack J."/>
            <person name="Grimwood J."/>
            <person name="Schmutz J."/>
            <person name="Soltis P."/>
            <person name="Soltis D."/>
            <person name="Chen Z.-H."/>
        </authorList>
    </citation>
    <scope>NUCLEOTIDE SEQUENCE</scope>
    <source>
        <strain evidence="10">Whitten #5841</strain>
        <tissue evidence="10">Leaf</tissue>
    </source>
</reference>
<dbReference type="Pfam" id="PF08033">
    <property type="entry name" value="Sec23_BS"/>
    <property type="match status" value="1"/>
</dbReference>
<dbReference type="SUPFAM" id="SSF82919">
    <property type="entry name" value="Zn-finger domain of Sec23/24"/>
    <property type="match status" value="1"/>
</dbReference>
<dbReference type="InterPro" id="IPR029006">
    <property type="entry name" value="ADF-H/Gelsolin-like_dom_sf"/>
</dbReference>
<gene>
    <name evidence="10" type="ORF">KP509_16G039000</name>
</gene>
<dbReference type="Gene3D" id="2.30.30.380">
    <property type="entry name" value="Zn-finger domain of Sec23/24"/>
    <property type="match status" value="1"/>
</dbReference>
<dbReference type="PANTHER" id="PTHR13803">
    <property type="entry name" value="SEC24-RELATED PROTEIN"/>
    <property type="match status" value="1"/>
</dbReference>
<feature type="region of interest" description="Disordered" evidence="4">
    <location>
        <begin position="141"/>
        <end position="220"/>
    </location>
</feature>
<evidence type="ECO:0000313" key="10">
    <source>
        <dbReference type="EMBL" id="KAH7387745.1"/>
    </source>
</evidence>
<dbReference type="GO" id="GO:0008270">
    <property type="term" value="F:zinc ion binding"/>
    <property type="evidence" value="ECO:0007669"/>
    <property type="project" value="InterPro"/>
</dbReference>
<feature type="compositionally biased region" description="Low complexity" evidence="4">
    <location>
        <begin position="42"/>
        <end position="55"/>
    </location>
</feature>
<dbReference type="InterPro" id="IPR036175">
    <property type="entry name" value="Sec23/24_helical_dom_sf"/>
</dbReference>
<dbReference type="GO" id="GO:0000149">
    <property type="term" value="F:SNARE binding"/>
    <property type="evidence" value="ECO:0007669"/>
    <property type="project" value="TreeGrafter"/>
</dbReference>
<dbReference type="Pfam" id="PF04811">
    <property type="entry name" value="Sec23_trunk"/>
    <property type="match status" value="1"/>
</dbReference>
<keyword evidence="11" id="KW-1185">Reference proteome</keyword>
<dbReference type="SUPFAM" id="SSF81811">
    <property type="entry name" value="Helical domain of Sec23/24"/>
    <property type="match status" value="1"/>
</dbReference>
<dbReference type="Gene3D" id="3.40.50.410">
    <property type="entry name" value="von Willebrand factor, type A domain"/>
    <property type="match status" value="1"/>
</dbReference>
<dbReference type="OMA" id="INPFMTF"/>
<dbReference type="GO" id="GO:0006886">
    <property type="term" value="P:intracellular protein transport"/>
    <property type="evidence" value="ECO:0007669"/>
    <property type="project" value="InterPro"/>
</dbReference>
<dbReference type="OrthoDB" id="49016at2759"/>
<evidence type="ECO:0000256" key="4">
    <source>
        <dbReference type="SAM" id="MobiDB-lite"/>
    </source>
</evidence>
<dbReference type="SUPFAM" id="SSF81995">
    <property type="entry name" value="beta-sandwich domain of Sec23/24"/>
    <property type="match status" value="1"/>
</dbReference>
<feature type="region of interest" description="Disordered" evidence="4">
    <location>
        <begin position="279"/>
        <end position="310"/>
    </location>
</feature>
<dbReference type="Gene3D" id="2.60.40.1670">
    <property type="entry name" value="beta-sandwich domain of Sec23/24"/>
    <property type="match status" value="1"/>
</dbReference>
<comment type="similarity">
    <text evidence="1">Belongs to the SEC23/SEC24 family. SEC24 subfamily.</text>
</comment>
<feature type="domain" description="Sec23/Sec24 trunk" evidence="7">
    <location>
        <begin position="470"/>
        <end position="708"/>
    </location>
</feature>
<feature type="domain" description="Zinc finger Sec23/Sec24-type" evidence="6">
    <location>
        <begin position="395"/>
        <end position="433"/>
    </location>
</feature>
<protein>
    <submittedName>
        <fullName evidence="10">Uncharacterized protein</fullName>
    </submittedName>
</protein>
<dbReference type="Gene3D" id="1.20.120.730">
    <property type="entry name" value="Sec23/Sec24 helical domain"/>
    <property type="match status" value="1"/>
</dbReference>
<dbReference type="InterPro" id="IPR036180">
    <property type="entry name" value="Gelsolin-like_dom_sf"/>
</dbReference>
<comment type="caution">
    <text evidence="10">The sequence shown here is derived from an EMBL/GenBank/DDBJ whole genome shotgun (WGS) entry which is preliminary data.</text>
</comment>
<evidence type="ECO:0000259" key="5">
    <source>
        <dbReference type="Pfam" id="PF00626"/>
    </source>
</evidence>
<organism evidence="10 11">
    <name type="scientific">Ceratopteris richardii</name>
    <name type="common">Triangle waterfern</name>
    <dbReference type="NCBI Taxonomy" id="49495"/>
    <lineage>
        <taxon>Eukaryota</taxon>
        <taxon>Viridiplantae</taxon>
        <taxon>Streptophyta</taxon>
        <taxon>Embryophyta</taxon>
        <taxon>Tracheophyta</taxon>
        <taxon>Polypodiopsida</taxon>
        <taxon>Polypodiidae</taxon>
        <taxon>Polypodiales</taxon>
        <taxon>Pteridineae</taxon>
        <taxon>Pteridaceae</taxon>
        <taxon>Parkerioideae</taxon>
        <taxon>Ceratopteris</taxon>
    </lineage>
</organism>
<dbReference type="Gene3D" id="3.40.20.10">
    <property type="entry name" value="Severin"/>
    <property type="match status" value="1"/>
</dbReference>
<feature type="domain" description="Gelsolin-like" evidence="5">
    <location>
        <begin position="930"/>
        <end position="1001"/>
    </location>
</feature>
<dbReference type="GO" id="GO:0030127">
    <property type="term" value="C:COPII vesicle coat"/>
    <property type="evidence" value="ECO:0007669"/>
    <property type="project" value="InterPro"/>
</dbReference>
<dbReference type="EMBL" id="CM035421">
    <property type="protein sequence ID" value="KAH7387745.1"/>
    <property type="molecule type" value="Genomic_DNA"/>
</dbReference>
<dbReference type="GO" id="GO:0090110">
    <property type="term" value="P:COPII-coated vesicle cargo loading"/>
    <property type="evidence" value="ECO:0007669"/>
    <property type="project" value="TreeGrafter"/>
</dbReference>
<dbReference type="PANTHER" id="PTHR13803:SF4">
    <property type="entry name" value="SECRETORY 24CD, ISOFORM C"/>
    <property type="match status" value="1"/>
</dbReference>
<evidence type="ECO:0000259" key="7">
    <source>
        <dbReference type="Pfam" id="PF04811"/>
    </source>
</evidence>
<evidence type="ECO:0000259" key="6">
    <source>
        <dbReference type="Pfam" id="PF04810"/>
    </source>
</evidence>
<dbReference type="Pfam" id="PF04815">
    <property type="entry name" value="Sec23_helical"/>
    <property type="match status" value="1"/>
</dbReference>
<feature type="compositionally biased region" description="Polar residues" evidence="4">
    <location>
        <begin position="97"/>
        <end position="114"/>
    </location>
</feature>
<name>A0A8T2T2A4_CERRI</name>
<dbReference type="InterPro" id="IPR012990">
    <property type="entry name" value="Beta-sandwich_Sec23_24"/>
</dbReference>
<proteinExistence type="inferred from homology"/>
<feature type="domain" description="Sec23/Sec24 helical" evidence="8">
    <location>
        <begin position="809"/>
        <end position="907"/>
    </location>
</feature>
<dbReference type="Proteomes" id="UP000825935">
    <property type="component" value="Chromosome 16"/>
</dbReference>
<dbReference type="GO" id="GO:0070971">
    <property type="term" value="C:endoplasmic reticulum exit site"/>
    <property type="evidence" value="ECO:0007669"/>
    <property type="project" value="TreeGrafter"/>
</dbReference>
<dbReference type="InterPro" id="IPR036465">
    <property type="entry name" value="vWFA_dom_sf"/>
</dbReference>
<dbReference type="InterPro" id="IPR036174">
    <property type="entry name" value="Znf_Sec23_Sec24_sf"/>
</dbReference>
<feature type="compositionally biased region" description="Low complexity" evidence="4">
    <location>
        <begin position="157"/>
        <end position="168"/>
    </location>
</feature>
<dbReference type="InterPro" id="IPR006900">
    <property type="entry name" value="Sec23/24_helical_dom"/>
</dbReference>
<feature type="region of interest" description="Disordered" evidence="4">
    <location>
        <begin position="1"/>
        <end position="115"/>
    </location>
</feature>
<dbReference type="InterPro" id="IPR006895">
    <property type="entry name" value="Znf_Sec23_Sec24"/>
</dbReference>
<accession>A0A8T2T2A4</accession>
<dbReference type="InterPro" id="IPR050550">
    <property type="entry name" value="SEC23_SEC24_subfamily"/>
</dbReference>
<evidence type="ECO:0000256" key="3">
    <source>
        <dbReference type="ARBA" id="ARBA00022927"/>
    </source>
</evidence>